<feature type="region of interest" description="Disordered" evidence="1">
    <location>
        <begin position="366"/>
        <end position="392"/>
    </location>
</feature>
<accession>A0A1Q9CVA0</accession>
<gene>
    <name evidence="2" type="ORF">AK812_SmicGene32015</name>
</gene>
<evidence type="ECO:0000256" key="1">
    <source>
        <dbReference type="SAM" id="MobiDB-lite"/>
    </source>
</evidence>
<name>A0A1Q9CVA0_SYMMI</name>
<dbReference type="Proteomes" id="UP000186817">
    <property type="component" value="Unassembled WGS sequence"/>
</dbReference>
<sequence length="392" mass="43743">MAAAQARRILGLVFEIEHAAGTVATPAELGALSMRRKGPAVQVLSGQPREQDNGRGGRGKLQYCAGFFDGLGHVFEDGPSYRLELTLPWEQHEALRLFQQLFGGSIVPSEAVGARRLLELRGRPLHVKGNLKWQLRGEPGRSAAFALAAQAVLKQPQLLLAAHWPFFTSSPRAALEGCKWMGPFSRAEITWAYVAGLFDAVGHIRDSGSNRQVFLEFKQKSFRLLESLQGFLKNQLSLSSEFVSVRHFHRFSRLSVVDSRIAHATLRQLLRVGLILRKEAAQLALSPFVPEIPKLPLGLILAARRSFVDECGPGRRRLLPLSQSLAKHEEAFGRQSDAAIRDEDHCNSETWSLQVGTLRTTERHCPPSWSRRCSQTSQTTAEPALWETRHRR</sequence>
<organism evidence="2 3">
    <name type="scientific">Symbiodinium microadriaticum</name>
    <name type="common">Dinoflagellate</name>
    <name type="synonym">Zooxanthella microadriatica</name>
    <dbReference type="NCBI Taxonomy" id="2951"/>
    <lineage>
        <taxon>Eukaryota</taxon>
        <taxon>Sar</taxon>
        <taxon>Alveolata</taxon>
        <taxon>Dinophyceae</taxon>
        <taxon>Suessiales</taxon>
        <taxon>Symbiodiniaceae</taxon>
        <taxon>Symbiodinium</taxon>
    </lineage>
</organism>
<evidence type="ECO:0000313" key="3">
    <source>
        <dbReference type="Proteomes" id="UP000186817"/>
    </source>
</evidence>
<dbReference type="AlphaFoldDB" id="A0A1Q9CVA0"/>
<evidence type="ECO:0008006" key="4">
    <source>
        <dbReference type="Google" id="ProtNLM"/>
    </source>
</evidence>
<keyword evidence="3" id="KW-1185">Reference proteome</keyword>
<dbReference type="OrthoDB" id="411686at2759"/>
<proteinExistence type="predicted"/>
<feature type="compositionally biased region" description="Polar residues" evidence="1">
    <location>
        <begin position="371"/>
        <end position="381"/>
    </location>
</feature>
<protein>
    <recommendedName>
        <fullName evidence="4">Homing endonuclease LAGLIDADG domain-containing protein</fullName>
    </recommendedName>
</protein>
<evidence type="ECO:0000313" key="2">
    <source>
        <dbReference type="EMBL" id="OLP86840.1"/>
    </source>
</evidence>
<comment type="caution">
    <text evidence="2">The sequence shown here is derived from an EMBL/GenBank/DDBJ whole genome shotgun (WGS) entry which is preliminary data.</text>
</comment>
<reference evidence="2 3" key="1">
    <citation type="submission" date="2016-02" db="EMBL/GenBank/DDBJ databases">
        <title>Genome analysis of coral dinoflagellate symbionts highlights evolutionary adaptations to a symbiotic lifestyle.</title>
        <authorList>
            <person name="Aranda M."/>
            <person name="Li Y."/>
            <person name="Liew Y.J."/>
            <person name="Baumgarten S."/>
            <person name="Simakov O."/>
            <person name="Wilson M."/>
            <person name="Piel J."/>
            <person name="Ashoor H."/>
            <person name="Bougouffa S."/>
            <person name="Bajic V.B."/>
            <person name="Ryu T."/>
            <person name="Ravasi T."/>
            <person name="Bayer T."/>
            <person name="Micklem G."/>
            <person name="Kim H."/>
            <person name="Bhak J."/>
            <person name="Lajeunesse T.C."/>
            <person name="Voolstra C.R."/>
        </authorList>
    </citation>
    <scope>NUCLEOTIDE SEQUENCE [LARGE SCALE GENOMIC DNA]</scope>
    <source>
        <strain evidence="2 3">CCMP2467</strain>
    </source>
</reference>
<dbReference type="EMBL" id="LSRX01000897">
    <property type="protein sequence ID" value="OLP86840.1"/>
    <property type="molecule type" value="Genomic_DNA"/>
</dbReference>